<dbReference type="Gene3D" id="1.20.5.1930">
    <property type="match status" value="1"/>
</dbReference>
<gene>
    <name evidence="12" type="ORF">CFK41_02055</name>
</gene>
<keyword evidence="10" id="KW-0812">Transmembrane</keyword>
<evidence type="ECO:0000256" key="7">
    <source>
        <dbReference type="ARBA" id="ARBA00022840"/>
    </source>
</evidence>
<keyword evidence="10" id="KW-0472">Membrane</keyword>
<keyword evidence="13" id="KW-1185">Reference proteome</keyword>
<comment type="catalytic activity">
    <reaction evidence="1">
        <text>ATP + protein L-histidine = ADP + protein N-phospho-L-histidine.</text>
        <dbReference type="EC" id="2.7.13.3"/>
    </reaction>
</comment>
<evidence type="ECO:0000256" key="5">
    <source>
        <dbReference type="ARBA" id="ARBA00022741"/>
    </source>
</evidence>
<sequence>MIGDDDRMDTLRRQGRRLAWLMAGAAIGLAVVLLVVVVVTIMTGRNGVVTGPLWLLVAVSLLLAALLGLVPGVRELEVTGARSMLGADGEMVVPHRPRPAHHLRTGLWVVLHLLLGLLVTAVLATFVPTAGLYFVELVRDRDLGSGVPLPGSATGRAGAGVLAVLAGVASLLAWWPIGALLARLAPHVLGPTTADRLQIAQERAEREAERTRIARELHDGIGHALSVVSIQAAAARAIQTRDPQAAATALAAIEDTARGATGELDAVLALLREEEPAGEGRARPPEGIDRLIAEHRHRGMDLRARVELPDDLAVLQREHLERCLAELLTNAQRHGGEGAVHVELVEVDQRVRLQVTSPLRDAGGTATAGASRRGSAGGRGLRGLRERADLFGGTVEAGPRGDVWTARLDLPLLRGSEHR</sequence>
<dbReference type="CDD" id="cd16917">
    <property type="entry name" value="HATPase_UhpB-NarQ-NarX-like"/>
    <property type="match status" value="1"/>
</dbReference>
<reference evidence="12 13" key="1">
    <citation type="journal article" date="2014" name="Int. J. Syst. Evol. Microbiol.">
        <title>Brachybacterium ginsengisoli sp. nov., isolated from soil of a ginseng field.</title>
        <authorList>
            <person name="Hoang V.A."/>
            <person name="Kim Y.J."/>
            <person name="Nguyen N.L."/>
            <person name="Yang D.C."/>
        </authorList>
    </citation>
    <scope>NUCLEOTIDE SEQUENCE [LARGE SCALE GENOMIC DNA]</scope>
    <source>
        <strain evidence="12 13">DCY80</strain>
    </source>
</reference>
<feature type="transmembrane region" description="Helical" evidence="10">
    <location>
        <begin position="53"/>
        <end position="73"/>
    </location>
</feature>
<dbReference type="Gene3D" id="3.30.565.10">
    <property type="entry name" value="Histidine kinase-like ATPase, C-terminal domain"/>
    <property type="match status" value="1"/>
</dbReference>
<feature type="domain" description="Signal transduction histidine kinase subgroup 3 dimerisation and phosphoacceptor" evidence="11">
    <location>
        <begin position="209"/>
        <end position="274"/>
    </location>
</feature>
<evidence type="ECO:0000256" key="3">
    <source>
        <dbReference type="ARBA" id="ARBA00022553"/>
    </source>
</evidence>
<organism evidence="12 13">
    <name type="scientific">Brachybacterium ginsengisoli</name>
    <dbReference type="NCBI Taxonomy" id="1331682"/>
    <lineage>
        <taxon>Bacteria</taxon>
        <taxon>Bacillati</taxon>
        <taxon>Actinomycetota</taxon>
        <taxon>Actinomycetes</taxon>
        <taxon>Micrococcales</taxon>
        <taxon>Dermabacteraceae</taxon>
        <taxon>Brachybacterium</taxon>
    </lineage>
</organism>
<accession>A0A291GUA2</accession>
<evidence type="ECO:0000256" key="2">
    <source>
        <dbReference type="ARBA" id="ARBA00012438"/>
    </source>
</evidence>
<feature type="region of interest" description="Disordered" evidence="9">
    <location>
        <begin position="359"/>
        <end position="379"/>
    </location>
</feature>
<keyword evidence="7" id="KW-0067">ATP-binding</keyword>
<feature type="compositionally biased region" description="Low complexity" evidence="9">
    <location>
        <begin position="362"/>
        <end position="374"/>
    </location>
</feature>
<feature type="transmembrane region" description="Helical" evidence="10">
    <location>
        <begin position="155"/>
        <end position="175"/>
    </location>
</feature>
<keyword evidence="8" id="KW-0902">Two-component regulatory system</keyword>
<evidence type="ECO:0000256" key="4">
    <source>
        <dbReference type="ARBA" id="ARBA00022679"/>
    </source>
</evidence>
<dbReference type="EMBL" id="CP023564">
    <property type="protein sequence ID" value="ATG53696.1"/>
    <property type="molecule type" value="Genomic_DNA"/>
</dbReference>
<evidence type="ECO:0000256" key="6">
    <source>
        <dbReference type="ARBA" id="ARBA00022777"/>
    </source>
</evidence>
<evidence type="ECO:0000256" key="1">
    <source>
        <dbReference type="ARBA" id="ARBA00000085"/>
    </source>
</evidence>
<dbReference type="GO" id="GO:0000155">
    <property type="term" value="F:phosphorelay sensor kinase activity"/>
    <property type="evidence" value="ECO:0007669"/>
    <property type="project" value="InterPro"/>
</dbReference>
<evidence type="ECO:0000256" key="9">
    <source>
        <dbReference type="SAM" id="MobiDB-lite"/>
    </source>
</evidence>
<evidence type="ECO:0000256" key="10">
    <source>
        <dbReference type="SAM" id="Phobius"/>
    </source>
</evidence>
<dbReference type="InterPro" id="IPR011712">
    <property type="entry name" value="Sig_transdc_His_kin_sub3_dim/P"/>
</dbReference>
<feature type="transmembrane region" description="Helical" evidence="10">
    <location>
        <begin position="20"/>
        <end position="41"/>
    </location>
</feature>
<dbReference type="GO" id="GO:0016020">
    <property type="term" value="C:membrane"/>
    <property type="evidence" value="ECO:0007669"/>
    <property type="project" value="InterPro"/>
</dbReference>
<name>A0A291GUA2_9MICO</name>
<evidence type="ECO:0000256" key="8">
    <source>
        <dbReference type="ARBA" id="ARBA00023012"/>
    </source>
</evidence>
<evidence type="ECO:0000313" key="12">
    <source>
        <dbReference type="EMBL" id="ATG53696.1"/>
    </source>
</evidence>
<protein>
    <recommendedName>
        <fullName evidence="2">histidine kinase</fullName>
        <ecNumber evidence="2">2.7.13.3</ecNumber>
    </recommendedName>
</protein>
<dbReference type="KEGG" id="bgg:CFK41_02055"/>
<keyword evidence="6 12" id="KW-0418">Kinase</keyword>
<dbReference type="GO" id="GO:0005524">
    <property type="term" value="F:ATP binding"/>
    <property type="evidence" value="ECO:0007669"/>
    <property type="project" value="UniProtKB-KW"/>
</dbReference>
<dbReference type="SUPFAM" id="SSF55874">
    <property type="entry name" value="ATPase domain of HSP90 chaperone/DNA topoisomerase II/histidine kinase"/>
    <property type="match status" value="1"/>
</dbReference>
<dbReference type="AlphaFoldDB" id="A0A291GUA2"/>
<keyword evidence="5" id="KW-0547">Nucleotide-binding</keyword>
<proteinExistence type="predicted"/>
<keyword evidence="3" id="KW-0597">Phosphoprotein</keyword>
<dbReference type="InterPro" id="IPR036890">
    <property type="entry name" value="HATPase_C_sf"/>
</dbReference>
<dbReference type="EC" id="2.7.13.3" evidence="2"/>
<dbReference type="Proteomes" id="UP000217889">
    <property type="component" value="Chromosome"/>
</dbReference>
<feature type="transmembrane region" description="Helical" evidence="10">
    <location>
        <begin position="106"/>
        <end position="135"/>
    </location>
</feature>
<keyword evidence="4" id="KW-0808">Transferase</keyword>
<dbReference type="PANTHER" id="PTHR24421:SF10">
    <property type="entry name" value="NITRATE_NITRITE SENSOR PROTEIN NARQ"/>
    <property type="match status" value="1"/>
</dbReference>
<dbReference type="PANTHER" id="PTHR24421">
    <property type="entry name" value="NITRATE/NITRITE SENSOR PROTEIN NARX-RELATED"/>
    <property type="match status" value="1"/>
</dbReference>
<dbReference type="InterPro" id="IPR050482">
    <property type="entry name" value="Sensor_HK_TwoCompSys"/>
</dbReference>
<dbReference type="Pfam" id="PF07730">
    <property type="entry name" value="HisKA_3"/>
    <property type="match status" value="1"/>
</dbReference>
<dbReference type="GO" id="GO:0046983">
    <property type="term" value="F:protein dimerization activity"/>
    <property type="evidence" value="ECO:0007669"/>
    <property type="project" value="InterPro"/>
</dbReference>
<evidence type="ECO:0000259" key="11">
    <source>
        <dbReference type="Pfam" id="PF07730"/>
    </source>
</evidence>
<evidence type="ECO:0000313" key="13">
    <source>
        <dbReference type="Proteomes" id="UP000217889"/>
    </source>
</evidence>
<keyword evidence="10" id="KW-1133">Transmembrane helix</keyword>